<dbReference type="EMBL" id="JABELV010000021">
    <property type="protein sequence ID" value="KAG7563054.1"/>
    <property type="molecule type" value="Genomic_DNA"/>
</dbReference>
<feature type="compositionally biased region" description="Low complexity" evidence="12">
    <location>
        <begin position="371"/>
        <end position="389"/>
    </location>
</feature>
<dbReference type="FunFam" id="2.40.30.10:FF:000070">
    <property type="entry name" value="Translation elongation factor EF-1 subunit"/>
    <property type="match status" value="1"/>
</dbReference>
<dbReference type="PROSITE" id="PS00301">
    <property type="entry name" value="G_TR_1"/>
    <property type="match status" value="1"/>
</dbReference>
<comment type="subunit">
    <text evidence="10">Component of the Dom34-Hbs1 complex, also named Pelota-HBS1L complex, composed of dom34 and hbs1.</text>
</comment>
<dbReference type="AlphaFoldDB" id="A0A8K0JPF2"/>
<dbReference type="InterPro" id="IPR015033">
    <property type="entry name" value="HBS1-like_N"/>
</dbReference>
<keyword evidence="5" id="KW-0378">Hydrolase</keyword>
<dbReference type="PANTHER" id="PTHR23115">
    <property type="entry name" value="TRANSLATION FACTOR"/>
    <property type="match status" value="1"/>
</dbReference>
<feature type="compositionally biased region" description="Polar residues" evidence="12">
    <location>
        <begin position="275"/>
        <end position="298"/>
    </location>
</feature>
<name>A0A8K0JPF2_9TREE</name>
<evidence type="ECO:0000313" key="15">
    <source>
        <dbReference type="Proteomes" id="UP000812966"/>
    </source>
</evidence>
<evidence type="ECO:0000256" key="5">
    <source>
        <dbReference type="ARBA" id="ARBA00022801"/>
    </source>
</evidence>
<evidence type="ECO:0000256" key="11">
    <source>
        <dbReference type="ARBA" id="ARBA00074866"/>
    </source>
</evidence>
<dbReference type="CDD" id="cd16267">
    <property type="entry name" value="HBS1-like_II"/>
    <property type="match status" value="1"/>
</dbReference>
<evidence type="ECO:0000256" key="7">
    <source>
        <dbReference type="ARBA" id="ARBA00022917"/>
    </source>
</evidence>
<keyword evidence="4" id="KW-0547">Nucleotide-binding</keyword>
<keyword evidence="15" id="KW-1185">Reference proteome</keyword>
<keyword evidence="3" id="KW-0963">Cytoplasm</keyword>
<dbReference type="InterPro" id="IPR009001">
    <property type="entry name" value="Transl_elong_EF1A/Init_IF2_C"/>
</dbReference>
<dbReference type="Gene3D" id="2.40.30.10">
    <property type="entry name" value="Translation factors"/>
    <property type="match status" value="2"/>
</dbReference>
<dbReference type="SUPFAM" id="SSF52540">
    <property type="entry name" value="P-loop containing nucleoside triphosphate hydrolases"/>
    <property type="match status" value="1"/>
</dbReference>
<evidence type="ECO:0000256" key="1">
    <source>
        <dbReference type="ARBA" id="ARBA00004496"/>
    </source>
</evidence>
<dbReference type="InterPro" id="IPR054696">
    <property type="entry name" value="GTP-eEF1A_C"/>
</dbReference>
<feature type="region of interest" description="Disordered" evidence="12">
    <location>
        <begin position="80"/>
        <end position="109"/>
    </location>
</feature>
<dbReference type="GO" id="GO:1990533">
    <property type="term" value="C:Dom34-Hbs1 complex"/>
    <property type="evidence" value="ECO:0007669"/>
    <property type="project" value="UniProtKB-ARBA"/>
</dbReference>
<dbReference type="GO" id="GO:0005525">
    <property type="term" value="F:GTP binding"/>
    <property type="evidence" value="ECO:0007669"/>
    <property type="project" value="UniProtKB-KW"/>
</dbReference>
<organism evidence="14 15">
    <name type="scientific">Filobasidium floriforme</name>
    <dbReference type="NCBI Taxonomy" id="5210"/>
    <lineage>
        <taxon>Eukaryota</taxon>
        <taxon>Fungi</taxon>
        <taxon>Dikarya</taxon>
        <taxon>Basidiomycota</taxon>
        <taxon>Agaricomycotina</taxon>
        <taxon>Tremellomycetes</taxon>
        <taxon>Filobasidiales</taxon>
        <taxon>Filobasidiaceae</taxon>
        <taxon>Filobasidium</taxon>
    </lineage>
</organism>
<dbReference type="Pfam" id="PF00009">
    <property type="entry name" value="GTP_EFTU"/>
    <property type="match status" value="1"/>
</dbReference>
<dbReference type="Gene3D" id="3.40.50.300">
    <property type="entry name" value="P-loop containing nucleotide triphosphate hydrolases"/>
    <property type="match status" value="1"/>
</dbReference>
<evidence type="ECO:0000256" key="10">
    <source>
        <dbReference type="ARBA" id="ARBA00063537"/>
    </source>
</evidence>
<dbReference type="SUPFAM" id="SSF50465">
    <property type="entry name" value="EF-Tu/eEF-1alpha/eIF2-gamma C-terminal domain"/>
    <property type="match status" value="1"/>
</dbReference>
<gene>
    <name evidence="14" type="ORF">FFLO_01486</name>
</gene>
<comment type="caution">
    <text evidence="14">The sequence shown here is derived from an EMBL/GenBank/DDBJ whole genome shotgun (WGS) entry which is preliminary data.</text>
</comment>
<dbReference type="GO" id="GO:0002184">
    <property type="term" value="P:cytoplasmic translational termination"/>
    <property type="evidence" value="ECO:0007669"/>
    <property type="project" value="UniProtKB-ARBA"/>
</dbReference>
<dbReference type="GO" id="GO:0006417">
    <property type="term" value="P:regulation of translation"/>
    <property type="evidence" value="ECO:0007669"/>
    <property type="project" value="UniProtKB-KW"/>
</dbReference>
<evidence type="ECO:0000256" key="12">
    <source>
        <dbReference type="SAM" id="MobiDB-lite"/>
    </source>
</evidence>
<dbReference type="PRINTS" id="PR00315">
    <property type="entry name" value="ELONGATNFCT"/>
</dbReference>
<evidence type="ECO:0000259" key="13">
    <source>
        <dbReference type="PROSITE" id="PS51722"/>
    </source>
</evidence>
<feature type="compositionally biased region" description="Low complexity" evidence="12">
    <location>
        <begin position="155"/>
        <end position="171"/>
    </location>
</feature>
<proteinExistence type="inferred from homology"/>
<keyword evidence="6" id="KW-0810">Translation regulation</keyword>
<dbReference type="OrthoDB" id="342024at2759"/>
<dbReference type="InterPro" id="IPR027417">
    <property type="entry name" value="P-loop_NTPase"/>
</dbReference>
<evidence type="ECO:0000256" key="6">
    <source>
        <dbReference type="ARBA" id="ARBA00022845"/>
    </source>
</evidence>
<dbReference type="FunFam" id="2.40.30.10:FF:000020">
    <property type="entry name" value="Translation elongation factor EF-1"/>
    <property type="match status" value="1"/>
</dbReference>
<evidence type="ECO:0000256" key="8">
    <source>
        <dbReference type="ARBA" id="ARBA00023134"/>
    </source>
</evidence>
<dbReference type="CDD" id="cd04093">
    <property type="entry name" value="HBS1_C_III"/>
    <property type="match status" value="1"/>
</dbReference>
<dbReference type="FunFam" id="3.40.50.300:FF:000204">
    <property type="entry name" value="Translation elongation factor Tu"/>
    <property type="match status" value="1"/>
</dbReference>
<dbReference type="GO" id="GO:0005829">
    <property type="term" value="C:cytosol"/>
    <property type="evidence" value="ECO:0007669"/>
    <property type="project" value="GOC"/>
</dbReference>
<feature type="compositionally biased region" description="Polar residues" evidence="12">
    <location>
        <begin position="391"/>
        <end position="407"/>
    </location>
</feature>
<evidence type="ECO:0000256" key="9">
    <source>
        <dbReference type="ARBA" id="ARBA00049117"/>
    </source>
</evidence>
<sequence length="894" mass="95101">MSRHRFVRNLDLDAEMASDDEEDVGMTEEQQAQMALSLSVAKPLLADMKPPLTDDAIMESLWYYYFDVDKTVNYLKAQRAKGIESPRRPAGKRPPQSSPSSAPEPGPPLTALQKLALSRKQAAAGNTVEQVGQAPMQAKRAGEEIPSAGKPMSKLAQLAAARRAAAAGSSANHPASPIAQTKVEEVTKSTPSMLEPETAKPLSKLAQRVAAAKAAKAEADAKAAAGPMENPPQGEVPSSDSVSKSQDGAGMQVDEPEEQPSPLFSFPHALKDNLPRTSSYAPGSNATGNKTVTETSTGNTGPSVFFSLLTAKPKDPLVAPDTARIDEEFPPPSWSHNDINDELTVLTIFLCIPYFLGILKCNSAKSKVSKPAAATPAASPKPKTKIAPSNKAGTSTPKTGVNKPLNSSGLSTDLAALGIGDDSAPVSRDDTPVPAMSMKRVELIEKIQKEEAEGKKGVSLVVVGHVDAGKSTLMGRLLYDLGRLSEKEKTANERGSQRVGKSSFAYAWGLDALGDERDRGVTIDIATTHFETSNRSFTLLDAPGHQDFIPNMISGTSQADMALLVVDAAPGEFEAGFDRGGQTREHALLVRSLGVRELIVGVNKMDAVDWSQDRFEEIQEALKPFLQSAGFLLNRLTFVPVAAMEGINLAQKEKCPELDAWYSGPTLVDILDKVEVPTRSLEAPLRFPISNVFKGQTAVASGVGVTGRLSSGVVQVGERLRVVPGDETGVVRTIDRDDESVPYASAGQNVTLYLAQIDPIHLNIGSVLCPLAIPELVPLATSFSAQILVFDISQPIITGTPVELFHHSNNVPATITKLLSVMDKGSAVKKNPRVLQKGVQAQVEVTLRTPAQATVLRAPAIPLEPASVNKEMGRVLLRRGGETVAAGVVLEILS</sequence>
<dbReference type="PROSITE" id="PS51722">
    <property type="entry name" value="G_TR_2"/>
    <property type="match status" value="1"/>
</dbReference>
<comment type="similarity">
    <text evidence="2">Belongs to the TRAFAC class translation factor GTPase superfamily. Classic translation factor GTPase family. EF-Tu/EF-1A subfamily.</text>
</comment>
<dbReference type="CDD" id="cd01883">
    <property type="entry name" value="EF1_alpha"/>
    <property type="match status" value="1"/>
</dbReference>
<feature type="domain" description="Tr-type G" evidence="13">
    <location>
        <begin position="455"/>
        <end position="678"/>
    </location>
</feature>
<feature type="region of interest" description="Disordered" evidence="12">
    <location>
        <begin position="371"/>
        <end position="407"/>
    </location>
</feature>
<keyword evidence="7" id="KW-0648">Protein biosynthesis</keyword>
<evidence type="ECO:0000256" key="4">
    <source>
        <dbReference type="ARBA" id="ARBA00022741"/>
    </source>
</evidence>
<dbReference type="InterPro" id="IPR031157">
    <property type="entry name" value="G_TR_CS"/>
</dbReference>
<dbReference type="InterPro" id="IPR009000">
    <property type="entry name" value="Transl_B-barrel_sf"/>
</dbReference>
<feature type="region of interest" description="Disordered" evidence="12">
    <location>
        <begin position="122"/>
        <end position="298"/>
    </location>
</feature>
<dbReference type="Proteomes" id="UP000812966">
    <property type="component" value="Unassembled WGS sequence"/>
</dbReference>
<protein>
    <recommendedName>
        <fullName evidence="11">Elongation factor 1 alpha-like protein</fullName>
    </recommendedName>
</protein>
<evidence type="ECO:0000256" key="3">
    <source>
        <dbReference type="ARBA" id="ARBA00022490"/>
    </source>
</evidence>
<evidence type="ECO:0000313" key="14">
    <source>
        <dbReference type="EMBL" id="KAG7563054.1"/>
    </source>
</evidence>
<dbReference type="InterPro" id="IPR000795">
    <property type="entry name" value="T_Tr_GTP-bd_dom"/>
</dbReference>
<dbReference type="SUPFAM" id="SSF50447">
    <property type="entry name" value="Translation proteins"/>
    <property type="match status" value="1"/>
</dbReference>
<evidence type="ECO:0000256" key="2">
    <source>
        <dbReference type="ARBA" id="ARBA00007249"/>
    </source>
</evidence>
<comment type="subcellular location">
    <subcellularLocation>
        <location evidence="1">Cytoplasm</location>
    </subcellularLocation>
</comment>
<keyword evidence="8" id="KW-0342">GTP-binding</keyword>
<reference evidence="14" key="1">
    <citation type="submission" date="2020-04" db="EMBL/GenBank/DDBJ databases">
        <title>Analysis of mating type loci in Filobasidium floriforme.</title>
        <authorList>
            <person name="Nowrousian M."/>
        </authorList>
    </citation>
    <scope>NUCLEOTIDE SEQUENCE</scope>
    <source>
        <strain evidence="14">CBS 6242</strain>
    </source>
</reference>
<dbReference type="GO" id="GO:0003924">
    <property type="term" value="F:GTPase activity"/>
    <property type="evidence" value="ECO:0007669"/>
    <property type="project" value="InterPro"/>
</dbReference>
<dbReference type="Pfam" id="PF08938">
    <property type="entry name" value="HBS1_N"/>
    <property type="match status" value="1"/>
</dbReference>
<feature type="compositionally biased region" description="Polar residues" evidence="12">
    <location>
        <begin position="236"/>
        <end position="246"/>
    </location>
</feature>
<comment type="catalytic activity">
    <reaction evidence="9">
        <text>GTP + H2O = GDP + phosphate + H(+)</text>
        <dbReference type="Rhea" id="RHEA:19669"/>
        <dbReference type="ChEBI" id="CHEBI:15377"/>
        <dbReference type="ChEBI" id="CHEBI:15378"/>
        <dbReference type="ChEBI" id="CHEBI:37565"/>
        <dbReference type="ChEBI" id="CHEBI:43474"/>
        <dbReference type="ChEBI" id="CHEBI:58189"/>
    </reaction>
    <physiologicalReaction direction="left-to-right" evidence="9">
        <dbReference type="Rhea" id="RHEA:19670"/>
    </physiologicalReaction>
</comment>
<dbReference type="InterPro" id="IPR050100">
    <property type="entry name" value="TRAFAC_GTPase_members"/>
</dbReference>
<accession>A0A8K0JPF2</accession>
<dbReference type="Pfam" id="PF22594">
    <property type="entry name" value="GTP-eEF1A_C"/>
    <property type="match status" value="1"/>
</dbReference>